<protein>
    <recommendedName>
        <fullName evidence="2">Dynein heavy chain linker domain-containing protein</fullName>
    </recommendedName>
</protein>
<evidence type="ECO:0000256" key="1">
    <source>
        <dbReference type="SAM" id="MobiDB-lite"/>
    </source>
</evidence>
<dbReference type="Pfam" id="PF08393">
    <property type="entry name" value="DHC_N2"/>
    <property type="match status" value="1"/>
</dbReference>
<dbReference type="PANTHER" id="PTHR45703:SF12">
    <property type="entry name" value="DYNEIN AXONEMAL HEAVY CHAIN 11"/>
    <property type="match status" value="1"/>
</dbReference>
<comment type="caution">
    <text evidence="3">The sequence shown here is derived from an EMBL/GenBank/DDBJ whole genome shotgun (WGS) entry which is preliminary data.</text>
</comment>
<evidence type="ECO:0000313" key="3">
    <source>
        <dbReference type="EMBL" id="MEQ2164297.1"/>
    </source>
</evidence>
<feature type="compositionally biased region" description="Low complexity" evidence="1">
    <location>
        <begin position="1"/>
        <end position="12"/>
    </location>
</feature>
<name>A0ABV0MYU1_9TELE</name>
<dbReference type="Proteomes" id="UP001476798">
    <property type="component" value="Unassembled WGS sequence"/>
</dbReference>
<feature type="region of interest" description="Disordered" evidence="1">
    <location>
        <begin position="1"/>
        <end position="24"/>
    </location>
</feature>
<sequence length="430" mass="48552">MAEAGGTSNSGGMTTGGAGGVRVPQEPSLKAGVVLSDERVDFLREQAFCVLRVKTDKWNRFIAAEENQKIILDFLDHIWMNRLLLFTGPGGTLHAGDAQEFVRHHRRFVEQNKDFDQRLGTVLNLAFHHSKNLNSAFKNSKANVEAIQALMVKLSNRAFITRKSRDSTLLNFSDIEDSVSKQQALISSTGEQIHKLLQENQSLLDVSDQISGEWSAYTEYVDRMIVTGFVNAVRCSLQYFMDNTDATQRITPLFEVKLILNGNEMTYDPSLDLSVSGNLYNIMDKMVTNIAGMASFIPRVQLQNILMSKYVEYFQAEVSGWQRKLMVADLVISSWMSVQRTWAHLNSIFTNSDDIRCQLANDAERFQGIHTDFQVTRHLLKLFDNIADLRFKDSVEPGGEEEDGVAVAVGMYSREREYVPFSEKCICEGQ</sequence>
<dbReference type="PANTHER" id="PTHR45703">
    <property type="entry name" value="DYNEIN HEAVY CHAIN"/>
    <property type="match status" value="1"/>
</dbReference>
<dbReference type="InterPro" id="IPR042222">
    <property type="entry name" value="Dynein_2_N"/>
</dbReference>
<evidence type="ECO:0000259" key="2">
    <source>
        <dbReference type="Pfam" id="PF08393"/>
    </source>
</evidence>
<gene>
    <name evidence="3" type="ORF">GOODEAATRI_005169</name>
</gene>
<feature type="non-terminal residue" evidence="3">
    <location>
        <position position="430"/>
    </location>
</feature>
<reference evidence="3 4" key="1">
    <citation type="submission" date="2021-06" db="EMBL/GenBank/DDBJ databases">
        <authorList>
            <person name="Palmer J.M."/>
        </authorList>
    </citation>
    <scope>NUCLEOTIDE SEQUENCE [LARGE SCALE GENOMIC DNA]</scope>
    <source>
        <strain evidence="3 4">GA_2019</strain>
        <tissue evidence="3">Muscle</tissue>
    </source>
</reference>
<keyword evidence="4" id="KW-1185">Reference proteome</keyword>
<organism evidence="3 4">
    <name type="scientific">Goodea atripinnis</name>
    <dbReference type="NCBI Taxonomy" id="208336"/>
    <lineage>
        <taxon>Eukaryota</taxon>
        <taxon>Metazoa</taxon>
        <taxon>Chordata</taxon>
        <taxon>Craniata</taxon>
        <taxon>Vertebrata</taxon>
        <taxon>Euteleostomi</taxon>
        <taxon>Actinopterygii</taxon>
        <taxon>Neopterygii</taxon>
        <taxon>Teleostei</taxon>
        <taxon>Neoteleostei</taxon>
        <taxon>Acanthomorphata</taxon>
        <taxon>Ovalentaria</taxon>
        <taxon>Atherinomorphae</taxon>
        <taxon>Cyprinodontiformes</taxon>
        <taxon>Goodeidae</taxon>
        <taxon>Goodea</taxon>
    </lineage>
</organism>
<dbReference type="Gene3D" id="1.20.140.100">
    <property type="entry name" value="Dynein heavy chain, N-terminal domain 2"/>
    <property type="match status" value="1"/>
</dbReference>
<accession>A0ABV0MYU1</accession>
<dbReference type="EMBL" id="JAHRIO010020222">
    <property type="protein sequence ID" value="MEQ2164297.1"/>
    <property type="molecule type" value="Genomic_DNA"/>
</dbReference>
<dbReference type="InterPro" id="IPR026983">
    <property type="entry name" value="DHC"/>
</dbReference>
<feature type="domain" description="Dynein heavy chain linker" evidence="2">
    <location>
        <begin position="300"/>
        <end position="374"/>
    </location>
</feature>
<dbReference type="InterPro" id="IPR013602">
    <property type="entry name" value="Dynein_heavy_linker"/>
</dbReference>
<proteinExistence type="predicted"/>
<evidence type="ECO:0000313" key="4">
    <source>
        <dbReference type="Proteomes" id="UP001476798"/>
    </source>
</evidence>